<dbReference type="AlphaFoldDB" id="A0A7C4TCZ4"/>
<dbReference type="EMBL" id="DTGZ01000132">
    <property type="protein sequence ID" value="HGV98026.1"/>
    <property type="molecule type" value="Genomic_DNA"/>
</dbReference>
<name>A0A7C4TCZ4_UNCW3</name>
<organism evidence="2">
    <name type="scientific">candidate division WOR-3 bacterium</name>
    <dbReference type="NCBI Taxonomy" id="2052148"/>
    <lineage>
        <taxon>Bacteria</taxon>
        <taxon>Bacteria division WOR-3</taxon>
    </lineage>
</organism>
<proteinExistence type="predicted"/>
<protein>
    <submittedName>
        <fullName evidence="2">Transposase</fullName>
    </submittedName>
</protein>
<gene>
    <name evidence="2" type="ORF">ENV60_06995</name>
</gene>
<feature type="domain" description="Transposase InsH N-terminal" evidence="1">
    <location>
        <begin position="14"/>
        <end position="106"/>
    </location>
</feature>
<evidence type="ECO:0000313" key="2">
    <source>
        <dbReference type="EMBL" id="HGV98026.1"/>
    </source>
</evidence>
<accession>A0A7C4TCZ4</accession>
<dbReference type="InterPro" id="IPR008490">
    <property type="entry name" value="Transposase_InsH_N"/>
</dbReference>
<comment type="caution">
    <text evidence="2">The sequence shown here is derived from an EMBL/GenBank/DDBJ whole genome shotgun (WGS) entry which is preliminary data.</text>
</comment>
<dbReference type="Pfam" id="PF05598">
    <property type="entry name" value="DUF772"/>
    <property type="match status" value="1"/>
</dbReference>
<sequence length="120" mass="13797">MPNKQLNFMVHYIAQTITPNDRIKRIFEAINWQEVEKLKPPRKSKKGRKGYDFILMLKALLLIPLGEATGLNDLHRVLREKPRLSYLCGFTYGQTPSASTISDFINQKLIPNDLALKNLS</sequence>
<evidence type="ECO:0000259" key="1">
    <source>
        <dbReference type="Pfam" id="PF05598"/>
    </source>
</evidence>
<reference evidence="2" key="1">
    <citation type="journal article" date="2020" name="mSystems">
        <title>Genome- and Community-Level Interaction Insights into Carbon Utilization and Element Cycling Functions of Hydrothermarchaeota in Hydrothermal Sediment.</title>
        <authorList>
            <person name="Zhou Z."/>
            <person name="Liu Y."/>
            <person name="Xu W."/>
            <person name="Pan J."/>
            <person name="Luo Z.H."/>
            <person name="Li M."/>
        </authorList>
    </citation>
    <scope>NUCLEOTIDE SEQUENCE [LARGE SCALE GENOMIC DNA]</scope>
    <source>
        <strain evidence="2">SpSt-774</strain>
    </source>
</reference>